<evidence type="ECO:0000256" key="3">
    <source>
        <dbReference type="ARBA" id="ARBA00022801"/>
    </source>
</evidence>
<evidence type="ECO:0000256" key="5">
    <source>
        <dbReference type="PROSITE-ProRule" id="PRU01240"/>
    </source>
</evidence>
<feature type="domain" description="Inhibitor I9" evidence="9">
    <location>
        <begin position="43"/>
        <end position="122"/>
    </location>
</feature>
<name>A0A2T9YWV4_9FUNG</name>
<dbReference type="PROSITE" id="PS51892">
    <property type="entry name" value="SUBTILASE"/>
    <property type="match status" value="1"/>
</dbReference>
<dbReference type="OrthoDB" id="206201at2759"/>
<keyword evidence="4 5" id="KW-0720">Serine protease</keyword>
<evidence type="ECO:0000259" key="8">
    <source>
        <dbReference type="Pfam" id="PF00082"/>
    </source>
</evidence>
<feature type="active site" description="Charge relay system" evidence="5">
    <location>
        <position position="166"/>
    </location>
</feature>
<comment type="caution">
    <text evidence="10">The sequence shown here is derived from an EMBL/GenBank/DDBJ whole genome shotgun (WGS) entry which is preliminary data.</text>
</comment>
<evidence type="ECO:0000313" key="11">
    <source>
        <dbReference type="Proteomes" id="UP000245383"/>
    </source>
</evidence>
<dbReference type="PROSITE" id="PS00138">
    <property type="entry name" value="SUBTILASE_SER"/>
    <property type="match status" value="1"/>
</dbReference>
<proteinExistence type="inferred from homology"/>
<evidence type="ECO:0000256" key="6">
    <source>
        <dbReference type="RuleBase" id="RU003355"/>
    </source>
</evidence>
<feature type="active site" description="Charge relay system" evidence="5">
    <location>
        <position position="198"/>
    </location>
</feature>
<gene>
    <name evidence="10" type="ORF">BB561_000958</name>
</gene>
<feature type="chain" id="PRO_5015451060" description="Peptidase S8/S53 domain-containing protein" evidence="7">
    <location>
        <begin position="18"/>
        <end position="425"/>
    </location>
</feature>
<keyword evidence="3 5" id="KW-0378">Hydrolase</keyword>
<keyword evidence="7" id="KW-0732">Signal</keyword>
<dbReference type="InterPro" id="IPR010259">
    <property type="entry name" value="S8pro/Inhibitor_I9"/>
</dbReference>
<dbReference type="InterPro" id="IPR022398">
    <property type="entry name" value="Peptidase_S8_His-AS"/>
</dbReference>
<evidence type="ECO:0000256" key="1">
    <source>
        <dbReference type="ARBA" id="ARBA00011073"/>
    </source>
</evidence>
<dbReference type="PANTHER" id="PTHR43806:SF11">
    <property type="entry name" value="CEREVISIN-RELATED"/>
    <property type="match status" value="1"/>
</dbReference>
<dbReference type="PANTHER" id="PTHR43806">
    <property type="entry name" value="PEPTIDASE S8"/>
    <property type="match status" value="1"/>
</dbReference>
<dbReference type="InterPro" id="IPR023828">
    <property type="entry name" value="Peptidase_S8_Ser-AS"/>
</dbReference>
<dbReference type="CDD" id="cd04077">
    <property type="entry name" value="Peptidases_S8_PCSK9_ProteinaseK_like"/>
    <property type="match status" value="1"/>
</dbReference>
<dbReference type="Gene3D" id="3.40.50.200">
    <property type="entry name" value="Peptidase S8/S53 domain"/>
    <property type="match status" value="1"/>
</dbReference>
<dbReference type="AlphaFoldDB" id="A0A2T9YWV4"/>
<dbReference type="PROSITE" id="PS00137">
    <property type="entry name" value="SUBTILASE_HIS"/>
    <property type="match status" value="1"/>
</dbReference>
<keyword evidence="11" id="KW-1185">Reference proteome</keyword>
<dbReference type="Pfam" id="PF00082">
    <property type="entry name" value="Peptidase_S8"/>
    <property type="match status" value="1"/>
</dbReference>
<dbReference type="PRINTS" id="PR00723">
    <property type="entry name" value="SUBTILISIN"/>
</dbReference>
<dbReference type="InterPro" id="IPR036852">
    <property type="entry name" value="Peptidase_S8/S53_dom_sf"/>
</dbReference>
<dbReference type="FunFam" id="3.40.50.200:FF:000007">
    <property type="entry name" value="Subtilisin-like serine protease"/>
    <property type="match status" value="1"/>
</dbReference>
<dbReference type="Pfam" id="PF05922">
    <property type="entry name" value="Inhibitor_I9"/>
    <property type="match status" value="1"/>
</dbReference>
<protein>
    <recommendedName>
        <fullName evidence="12">Peptidase S8/S53 domain-containing protein</fullName>
    </recommendedName>
</protein>
<evidence type="ECO:0000256" key="2">
    <source>
        <dbReference type="ARBA" id="ARBA00022670"/>
    </source>
</evidence>
<evidence type="ECO:0000313" key="10">
    <source>
        <dbReference type="EMBL" id="PVU96823.1"/>
    </source>
</evidence>
<dbReference type="InterPro" id="IPR037045">
    <property type="entry name" value="S8pro/Inhibitor_I9_sf"/>
</dbReference>
<dbReference type="Proteomes" id="UP000245383">
    <property type="component" value="Unassembled WGS sequence"/>
</dbReference>
<dbReference type="GO" id="GO:0004252">
    <property type="term" value="F:serine-type endopeptidase activity"/>
    <property type="evidence" value="ECO:0007669"/>
    <property type="project" value="UniProtKB-UniRule"/>
</dbReference>
<accession>A0A2T9YWV4</accession>
<organism evidence="10 11">
    <name type="scientific">Smittium simulii</name>
    <dbReference type="NCBI Taxonomy" id="133385"/>
    <lineage>
        <taxon>Eukaryota</taxon>
        <taxon>Fungi</taxon>
        <taxon>Fungi incertae sedis</taxon>
        <taxon>Zoopagomycota</taxon>
        <taxon>Kickxellomycotina</taxon>
        <taxon>Harpellomycetes</taxon>
        <taxon>Harpellales</taxon>
        <taxon>Legeriomycetaceae</taxon>
        <taxon>Smittium</taxon>
    </lineage>
</organism>
<dbReference type="InterPro" id="IPR050131">
    <property type="entry name" value="Peptidase_S8_subtilisin-like"/>
</dbReference>
<feature type="domain" description="Peptidase S8/S53" evidence="8">
    <location>
        <begin position="157"/>
        <end position="401"/>
    </location>
</feature>
<dbReference type="InterPro" id="IPR000209">
    <property type="entry name" value="Peptidase_S8/S53_dom"/>
</dbReference>
<dbReference type="InterPro" id="IPR034193">
    <property type="entry name" value="PCSK9_ProteinaseK-like"/>
</dbReference>
<evidence type="ECO:0008006" key="12">
    <source>
        <dbReference type="Google" id="ProtNLM"/>
    </source>
</evidence>
<dbReference type="GO" id="GO:0005615">
    <property type="term" value="C:extracellular space"/>
    <property type="evidence" value="ECO:0007669"/>
    <property type="project" value="TreeGrafter"/>
</dbReference>
<feature type="active site" description="Charge relay system" evidence="5">
    <location>
        <position position="363"/>
    </location>
</feature>
<dbReference type="Gene3D" id="3.30.70.80">
    <property type="entry name" value="Peptidase S8 propeptide/proteinase inhibitor I9"/>
    <property type="match status" value="1"/>
</dbReference>
<evidence type="ECO:0000259" key="9">
    <source>
        <dbReference type="Pfam" id="PF05922"/>
    </source>
</evidence>
<dbReference type="GO" id="GO:0006508">
    <property type="term" value="P:proteolysis"/>
    <property type="evidence" value="ECO:0007669"/>
    <property type="project" value="UniProtKB-KW"/>
</dbReference>
<dbReference type="InterPro" id="IPR015500">
    <property type="entry name" value="Peptidase_S8_subtilisin-rel"/>
</dbReference>
<dbReference type="SUPFAM" id="SSF52743">
    <property type="entry name" value="Subtilisin-like"/>
    <property type="match status" value="1"/>
</dbReference>
<feature type="signal peptide" evidence="7">
    <location>
        <begin position="1"/>
        <end position="17"/>
    </location>
</feature>
<reference evidence="10 11" key="1">
    <citation type="journal article" date="2018" name="MBio">
        <title>Comparative Genomics Reveals the Core Gene Toolbox for the Fungus-Insect Symbiosis.</title>
        <authorList>
            <person name="Wang Y."/>
            <person name="Stata M."/>
            <person name="Wang W."/>
            <person name="Stajich J.E."/>
            <person name="White M.M."/>
            <person name="Moncalvo J.M."/>
        </authorList>
    </citation>
    <scope>NUCLEOTIDE SEQUENCE [LARGE SCALE GENOMIC DNA]</scope>
    <source>
        <strain evidence="10 11">SWE-8-4</strain>
    </source>
</reference>
<keyword evidence="2 5" id="KW-0645">Protease</keyword>
<dbReference type="STRING" id="133385.A0A2T9YWV4"/>
<dbReference type="PROSITE" id="PS00136">
    <property type="entry name" value="SUBTILASE_ASP"/>
    <property type="match status" value="1"/>
</dbReference>
<dbReference type="EMBL" id="MBFR01000023">
    <property type="protein sequence ID" value="PVU96823.1"/>
    <property type="molecule type" value="Genomic_DNA"/>
</dbReference>
<comment type="similarity">
    <text evidence="1 5 6">Belongs to the peptidase S8 family.</text>
</comment>
<evidence type="ECO:0000256" key="7">
    <source>
        <dbReference type="SAM" id="SignalP"/>
    </source>
</evidence>
<dbReference type="InterPro" id="IPR023827">
    <property type="entry name" value="Peptidase_S8_Asp-AS"/>
</dbReference>
<evidence type="ECO:0000256" key="4">
    <source>
        <dbReference type="ARBA" id="ARBA00022825"/>
    </source>
</evidence>
<sequence>MFKGFFMVASLICYANGASFLGLQFNQQAPLVSDITANVIEGSYIVTFKDGINPEDSLYKKHFESINGYIAIRGANDKSNQITHVYKHALNGYSGKFDNSLIEYIRSSPEVKYVEKDQTVNLAATQSRSPWGLARMSTRSKLDGSKNYKYVYDADGGSGVTVYVVDTGINTSHVDFEGRAVWGANYIAGEGSVDSNGHGTHVAGTVGSKTYGIAKKTKIVAVKVLNSGGSGSLSGVLKGIEYTVSATLREISEARINGRAAPRSVANMSLGAGYSSTLNTAVQNAVAAGITYVVAAGNENQNACNTSPASAATAISVGSIDVSDKRSYFSNYGKCVSIFAPGGGIISTWIGSNTATNTISGTSMASPHVAGLAAYFISLDPTLDTPQKVKEMLIRTATPNAIANVGAESSNLLAYNYPPSDFKFF</sequence>